<evidence type="ECO:0000313" key="2">
    <source>
        <dbReference type="EMBL" id="MBS3062214.1"/>
    </source>
</evidence>
<evidence type="ECO:0000256" key="1">
    <source>
        <dbReference type="SAM" id="Phobius"/>
    </source>
</evidence>
<proteinExistence type="predicted"/>
<feature type="transmembrane region" description="Helical" evidence="1">
    <location>
        <begin position="151"/>
        <end position="174"/>
    </location>
</feature>
<sequence length="184" mass="20199">MFNRFSVSTIIFLLTFMATVSAYQIDVPTAILISDHNTAFEAELVNADISKGYSVAFFAPGTTDIFVEEDRITLVLYNNSALYNTTYFATLSVEVKGETQEKKIQLQYQEPRPAEPMIVPGPVPDTNRNPDQNTPGPGTGFFPIDLGISAISLGLVGKILLAIVAVILIIAFFARAYNRTQVNK</sequence>
<dbReference type="AlphaFoldDB" id="A0A8T4L6M1"/>
<protein>
    <submittedName>
        <fullName evidence="2">Uncharacterized protein</fullName>
    </submittedName>
</protein>
<comment type="caution">
    <text evidence="2">The sequence shown here is derived from an EMBL/GenBank/DDBJ whole genome shotgun (WGS) entry which is preliminary data.</text>
</comment>
<organism evidence="2 3">
    <name type="scientific">Candidatus Iainarchaeum sp</name>
    <dbReference type="NCBI Taxonomy" id="3101447"/>
    <lineage>
        <taxon>Archaea</taxon>
        <taxon>Candidatus Iainarchaeota</taxon>
        <taxon>Candidatus Iainarchaeia</taxon>
        <taxon>Candidatus Iainarchaeales</taxon>
        <taxon>Candidatus Iainarchaeaceae</taxon>
        <taxon>Candidatus Iainarchaeum</taxon>
    </lineage>
</organism>
<evidence type="ECO:0000313" key="3">
    <source>
        <dbReference type="Proteomes" id="UP000675968"/>
    </source>
</evidence>
<reference evidence="2" key="2">
    <citation type="submission" date="2021-05" db="EMBL/GenBank/DDBJ databases">
        <title>Protein family content uncovers lineage relationships and bacterial pathway maintenance mechanisms in DPANN archaea.</title>
        <authorList>
            <person name="Castelle C.J."/>
            <person name="Meheust R."/>
            <person name="Jaffe A.L."/>
            <person name="Seitz K."/>
            <person name="Gong X."/>
            <person name="Baker B.J."/>
            <person name="Banfield J.F."/>
        </authorList>
    </citation>
    <scope>NUCLEOTIDE SEQUENCE</scope>
    <source>
        <strain evidence="2">RIFCSPLOWO2_01_FULL_AR10_48_17</strain>
    </source>
</reference>
<keyword evidence="1" id="KW-0472">Membrane</keyword>
<name>A0A8T4L6M1_9ARCH</name>
<reference evidence="2" key="1">
    <citation type="submission" date="2021-03" db="EMBL/GenBank/DDBJ databases">
        <authorList>
            <person name="Jaffe A."/>
        </authorList>
    </citation>
    <scope>NUCLEOTIDE SEQUENCE</scope>
    <source>
        <strain evidence="2">RIFCSPLOWO2_01_FULL_AR10_48_17</strain>
    </source>
</reference>
<keyword evidence="1" id="KW-0812">Transmembrane</keyword>
<dbReference type="Proteomes" id="UP000675968">
    <property type="component" value="Unassembled WGS sequence"/>
</dbReference>
<dbReference type="EMBL" id="JAGVWC010000015">
    <property type="protein sequence ID" value="MBS3062214.1"/>
    <property type="molecule type" value="Genomic_DNA"/>
</dbReference>
<accession>A0A8T4L6M1</accession>
<keyword evidence="1" id="KW-1133">Transmembrane helix</keyword>
<gene>
    <name evidence="2" type="ORF">J4215_06555</name>
</gene>